<evidence type="ECO:0000256" key="3">
    <source>
        <dbReference type="SAM" id="SignalP"/>
    </source>
</evidence>
<dbReference type="PANTHER" id="PTHR35936:SF17">
    <property type="entry name" value="ARGININE-BINDING EXTRACELLULAR PROTEIN ARTP"/>
    <property type="match status" value="1"/>
</dbReference>
<keyword evidence="2 3" id="KW-0732">Signal</keyword>
<reference evidence="5 6" key="1">
    <citation type="journal article" date="2010" name="Stand. Genomic Sci.">
        <title>Complete genome sequence of Rhizobium leguminosarum bv trifolii strain WSM2304, an effective microsymbiont of the South American clover Trifolium polymorphum.</title>
        <authorList>
            <person name="Reeve W."/>
            <person name="O'Hara G."/>
            <person name="Chain P."/>
            <person name="Ardley J."/>
            <person name="Brau L."/>
            <person name="Nandesena K."/>
            <person name="Tiwari R."/>
            <person name="Malfatti S."/>
            <person name="Kiss H."/>
            <person name="Lapidus A."/>
            <person name="Copeland A."/>
            <person name="Nolan M."/>
            <person name="Land M."/>
            <person name="Ivanova N."/>
            <person name="Mavromatis K."/>
            <person name="Markowitz V."/>
            <person name="Kyrpides N."/>
            <person name="Melino V."/>
            <person name="Denton M."/>
            <person name="Yates R."/>
            <person name="Howieson J."/>
        </authorList>
    </citation>
    <scope>NUCLEOTIDE SEQUENCE [LARGE SCALE GENOMIC DNA]</scope>
    <source>
        <strain evidence="5 6">WSM2304</strain>
    </source>
</reference>
<geneLocation type="plasmid" evidence="5 6">
    <name>pRLG203</name>
</geneLocation>
<accession>A0ABF7QZN1</accession>
<gene>
    <name evidence="5" type="ordered locus">Rleg2_6259</name>
</gene>
<dbReference type="Gene3D" id="3.40.190.10">
    <property type="entry name" value="Periplasmic binding protein-like II"/>
    <property type="match status" value="2"/>
</dbReference>
<feature type="signal peptide" evidence="3">
    <location>
        <begin position="1"/>
        <end position="25"/>
    </location>
</feature>
<evidence type="ECO:0000259" key="4">
    <source>
        <dbReference type="SMART" id="SM00062"/>
    </source>
</evidence>
<keyword evidence="5" id="KW-0614">Plasmid</keyword>
<dbReference type="Pfam" id="PF00497">
    <property type="entry name" value="SBP_bac_3"/>
    <property type="match status" value="1"/>
</dbReference>
<proteinExistence type="predicted"/>
<dbReference type="SMART" id="SM00062">
    <property type="entry name" value="PBPb"/>
    <property type="match status" value="1"/>
</dbReference>
<dbReference type="GO" id="GO:0042597">
    <property type="term" value="C:periplasmic space"/>
    <property type="evidence" value="ECO:0007669"/>
    <property type="project" value="UniProtKB-SubCell"/>
</dbReference>
<name>A0ABF7QZN1_RHILW</name>
<dbReference type="InterPro" id="IPR001638">
    <property type="entry name" value="Solute-binding_3/MltF_N"/>
</dbReference>
<feature type="chain" id="PRO_5044745849" evidence="3">
    <location>
        <begin position="26"/>
        <end position="270"/>
    </location>
</feature>
<dbReference type="PANTHER" id="PTHR35936">
    <property type="entry name" value="MEMBRANE-BOUND LYTIC MUREIN TRANSGLYCOSYLASE F"/>
    <property type="match status" value="1"/>
</dbReference>
<dbReference type="AlphaFoldDB" id="A0ABF7QZN1"/>
<keyword evidence="6" id="KW-1185">Reference proteome</keyword>
<dbReference type="EMBL" id="CP001195">
    <property type="protein sequence ID" value="ACI59632.1"/>
    <property type="molecule type" value="Genomic_DNA"/>
</dbReference>
<evidence type="ECO:0000256" key="1">
    <source>
        <dbReference type="ARBA" id="ARBA00004418"/>
    </source>
</evidence>
<evidence type="ECO:0000313" key="6">
    <source>
        <dbReference type="Proteomes" id="UP000008330"/>
    </source>
</evidence>
<evidence type="ECO:0000313" key="5">
    <source>
        <dbReference type="EMBL" id="ACI59632.1"/>
    </source>
</evidence>
<evidence type="ECO:0000256" key="2">
    <source>
        <dbReference type="ARBA" id="ARBA00022729"/>
    </source>
</evidence>
<comment type="subcellular location">
    <subcellularLocation>
        <location evidence="1">Periplasm</location>
    </subcellularLocation>
</comment>
<organism evidence="5 6">
    <name type="scientific">Rhizobium leguminosarum bv. trifolii (strain WSM2304)</name>
    <dbReference type="NCBI Taxonomy" id="395492"/>
    <lineage>
        <taxon>Bacteria</taxon>
        <taxon>Pseudomonadati</taxon>
        <taxon>Pseudomonadota</taxon>
        <taxon>Alphaproteobacteria</taxon>
        <taxon>Hyphomicrobiales</taxon>
        <taxon>Rhizobiaceae</taxon>
        <taxon>Rhizobium/Agrobacterium group</taxon>
        <taxon>Rhizobium</taxon>
    </lineage>
</organism>
<dbReference type="RefSeq" id="WP_012559898.1">
    <property type="nucleotide sequence ID" value="NC_011370.1"/>
</dbReference>
<protein>
    <submittedName>
        <fullName evidence="5">Extracellular solute-binding protein family 3</fullName>
    </submittedName>
</protein>
<dbReference type="KEGG" id="rlt:Rleg2_6259"/>
<sequence>MKILNMIATAAIAGLMVFAAASAQAQEPGYWQKIQSRGTLRCGAAVAPPHVMRDPASGEFSGAFIDLCKEIADVVGVKAEVIDTSWDNIVAGLQADRWDMSLALNRTPKRALAIAFTDSAWDYQVSIVHNKANPKIDGSWKSLADFDKAGVTIAIMSGTAQEQILSTQIKNATLLRLPDNDATRLALMSRRADVLVDDADTNLLFTTKNGEDWVTVLPEPAIAKQGVGMGLPRNVTGADLAVINLLFAEKIAKGEMKASVDKYVKQLLDQ</sequence>
<dbReference type="Proteomes" id="UP000008330">
    <property type="component" value="Plasmid pRLG203"/>
</dbReference>
<dbReference type="SUPFAM" id="SSF53850">
    <property type="entry name" value="Periplasmic binding protein-like II"/>
    <property type="match status" value="1"/>
</dbReference>
<feature type="domain" description="Solute-binding protein family 3/N-terminal" evidence="4">
    <location>
        <begin position="39"/>
        <end position="267"/>
    </location>
</feature>